<feature type="region of interest" description="Disordered" evidence="1">
    <location>
        <begin position="99"/>
        <end position="122"/>
    </location>
</feature>
<dbReference type="EMBL" id="VUJU01009457">
    <property type="protein sequence ID" value="KAF0720306.1"/>
    <property type="molecule type" value="Genomic_DNA"/>
</dbReference>
<dbReference type="OrthoDB" id="10052789at2759"/>
<feature type="compositionally biased region" description="Basic and acidic residues" evidence="1">
    <location>
        <begin position="110"/>
        <end position="122"/>
    </location>
</feature>
<comment type="caution">
    <text evidence="2">The sequence shown here is derived from an EMBL/GenBank/DDBJ whole genome shotgun (WGS) entry which is preliminary data.</text>
</comment>
<sequence>MRNSDGSFKRSVTLRYTKKVCQTFQSIPKGNQFFSYTDLNGRSNHTVVDWYNLCRDVVVYCFSRRQKMGGRGCIVEIDESLFQGKRKYNRGLLLCSDQRTGNEENEEPLNNDKTEKSAEETN</sequence>
<evidence type="ECO:0000313" key="2">
    <source>
        <dbReference type="EMBL" id="KAF0720306.1"/>
    </source>
</evidence>
<dbReference type="Proteomes" id="UP000478052">
    <property type="component" value="Unassembled WGS sequence"/>
</dbReference>
<dbReference type="AlphaFoldDB" id="A0A6G0W245"/>
<gene>
    <name evidence="2" type="ORF">FWK35_00022339</name>
</gene>
<proteinExistence type="predicted"/>
<keyword evidence="3" id="KW-1185">Reference proteome</keyword>
<organism evidence="2 3">
    <name type="scientific">Aphis craccivora</name>
    <name type="common">Cowpea aphid</name>
    <dbReference type="NCBI Taxonomy" id="307492"/>
    <lineage>
        <taxon>Eukaryota</taxon>
        <taxon>Metazoa</taxon>
        <taxon>Ecdysozoa</taxon>
        <taxon>Arthropoda</taxon>
        <taxon>Hexapoda</taxon>
        <taxon>Insecta</taxon>
        <taxon>Pterygota</taxon>
        <taxon>Neoptera</taxon>
        <taxon>Paraneoptera</taxon>
        <taxon>Hemiptera</taxon>
        <taxon>Sternorrhyncha</taxon>
        <taxon>Aphidomorpha</taxon>
        <taxon>Aphidoidea</taxon>
        <taxon>Aphididae</taxon>
        <taxon>Aphidini</taxon>
        <taxon>Aphis</taxon>
        <taxon>Aphis</taxon>
    </lineage>
</organism>
<evidence type="ECO:0000256" key="1">
    <source>
        <dbReference type="SAM" id="MobiDB-lite"/>
    </source>
</evidence>
<reference evidence="2 3" key="1">
    <citation type="submission" date="2019-08" db="EMBL/GenBank/DDBJ databases">
        <title>Whole genome of Aphis craccivora.</title>
        <authorList>
            <person name="Voronova N.V."/>
            <person name="Shulinski R.S."/>
            <person name="Bandarenka Y.V."/>
            <person name="Zhorov D.G."/>
            <person name="Warner D."/>
        </authorList>
    </citation>
    <scope>NUCLEOTIDE SEQUENCE [LARGE SCALE GENOMIC DNA]</scope>
    <source>
        <strain evidence="2">180601</strain>
        <tissue evidence="2">Whole Body</tissue>
    </source>
</reference>
<name>A0A6G0W245_APHCR</name>
<evidence type="ECO:0000313" key="3">
    <source>
        <dbReference type="Proteomes" id="UP000478052"/>
    </source>
</evidence>
<protein>
    <submittedName>
        <fullName evidence="2">Uncharacterized protein</fullName>
    </submittedName>
</protein>
<accession>A0A6G0W245</accession>